<comment type="caution">
    <text evidence="2">The sequence shown here is derived from an EMBL/GenBank/DDBJ whole genome shotgun (WGS) entry which is preliminary data.</text>
</comment>
<evidence type="ECO:0000313" key="2">
    <source>
        <dbReference type="EMBL" id="GAA1979594.1"/>
    </source>
</evidence>
<feature type="transmembrane region" description="Helical" evidence="1">
    <location>
        <begin position="84"/>
        <end position="102"/>
    </location>
</feature>
<keyword evidence="1" id="KW-0812">Transmembrane</keyword>
<reference evidence="3" key="1">
    <citation type="journal article" date="2019" name="Int. J. Syst. Evol. Microbiol.">
        <title>The Global Catalogue of Microorganisms (GCM) 10K type strain sequencing project: providing services to taxonomists for standard genome sequencing and annotation.</title>
        <authorList>
            <consortium name="The Broad Institute Genomics Platform"/>
            <consortium name="The Broad Institute Genome Sequencing Center for Infectious Disease"/>
            <person name="Wu L."/>
            <person name="Ma J."/>
        </authorList>
    </citation>
    <scope>NUCLEOTIDE SEQUENCE [LARGE SCALE GENOMIC DNA]</scope>
    <source>
        <strain evidence="3">JCM 14902</strain>
    </source>
</reference>
<keyword evidence="1" id="KW-0472">Membrane</keyword>
<dbReference type="Pfam" id="PF19650">
    <property type="entry name" value="DUF6153"/>
    <property type="match status" value="1"/>
</dbReference>
<keyword evidence="1" id="KW-1133">Transmembrane helix</keyword>
<proteinExistence type="predicted"/>
<dbReference type="EMBL" id="BAAAOH010000001">
    <property type="protein sequence ID" value="GAA1979594.1"/>
    <property type="molecule type" value="Genomic_DNA"/>
</dbReference>
<feature type="transmembrane region" description="Helical" evidence="1">
    <location>
        <begin position="21"/>
        <end position="41"/>
    </location>
</feature>
<evidence type="ECO:0008006" key="4">
    <source>
        <dbReference type="Google" id="ProtNLM"/>
    </source>
</evidence>
<evidence type="ECO:0000313" key="3">
    <source>
        <dbReference type="Proteomes" id="UP001500326"/>
    </source>
</evidence>
<organism evidence="2 3">
    <name type="scientific">Microbacterium pumilum</name>
    <dbReference type="NCBI Taxonomy" id="344165"/>
    <lineage>
        <taxon>Bacteria</taxon>
        <taxon>Bacillati</taxon>
        <taxon>Actinomycetota</taxon>
        <taxon>Actinomycetes</taxon>
        <taxon>Micrococcales</taxon>
        <taxon>Microbacteriaceae</taxon>
        <taxon>Microbacterium</taxon>
    </lineage>
</organism>
<dbReference type="Proteomes" id="UP001500326">
    <property type="component" value="Unassembled WGS sequence"/>
</dbReference>
<accession>A0ABP5DIV0</accession>
<gene>
    <name evidence="2" type="ORF">GCM10009777_11240</name>
</gene>
<evidence type="ECO:0000256" key="1">
    <source>
        <dbReference type="SAM" id="Phobius"/>
    </source>
</evidence>
<protein>
    <recommendedName>
        <fullName evidence="4">DUF2946 domain-containing protein</fullName>
    </recommendedName>
</protein>
<keyword evidence="3" id="KW-1185">Reference proteome</keyword>
<dbReference type="RefSeq" id="WP_344059340.1">
    <property type="nucleotide sequence ID" value="NZ_BAAAOH010000001.1"/>
</dbReference>
<sequence length="141" mass="14836">MPMIALAQHLRRSPGGLHRSVLLLIGVTAAIIVGLLAMHSLNSHTAHAEPMAVLSVHDTNAIDHGTAQPATEEDCSDCGGHTSMLAMTCVLALLVASLLLLLPRRGITWTAALRRAGPSPLTRVTTLSKPPSLLVLCISRT</sequence>
<name>A0ABP5DIV0_9MICO</name>
<dbReference type="InterPro" id="IPR046151">
    <property type="entry name" value="DUF6153"/>
</dbReference>